<dbReference type="PRINTS" id="PR00081">
    <property type="entry name" value="GDHRDH"/>
</dbReference>
<dbReference type="PANTHER" id="PTHR43086:SF2">
    <property type="entry name" value="HYDROXYSTEROID DEHYDROGENASE-LIKE PROTEIN 1"/>
    <property type="match status" value="1"/>
</dbReference>
<evidence type="ECO:0000256" key="3">
    <source>
        <dbReference type="ARBA" id="ARBA00022516"/>
    </source>
</evidence>
<evidence type="ECO:0000256" key="1">
    <source>
        <dbReference type="ARBA" id="ARBA00005194"/>
    </source>
</evidence>
<comment type="caution">
    <text evidence="9">The sequence shown here is derived from an EMBL/GenBank/DDBJ whole genome shotgun (WGS) entry which is preliminary data.</text>
</comment>
<evidence type="ECO:0000313" key="9">
    <source>
        <dbReference type="EMBL" id="EFV13341.1"/>
    </source>
</evidence>
<evidence type="ECO:0000313" key="10">
    <source>
        <dbReference type="Proteomes" id="UP000004816"/>
    </source>
</evidence>
<keyword evidence="10" id="KW-1185">Reference proteome</keyword>
<reference evidence="9 10" key="1">
    <citation type="journal article" date="2011" name="Stand. Genomic Sci.">
        <title>High quality draft genome sequence of Segniliparus rugosus CDC 945(T)= (ATCC BAA-974(T)).</title>
        <authorList>
            <person name="Earl A.M."/>
            <person name="Desjardins C.A."/>
            <person name="Fitzgerald M.G."/>
            <person name="Arachchi H.M."/>
            <person name="Zeng Q."/>
            <person name="Mehta T."/>
            <person name="Griggs A."/>
            <person name="Birren B.W."/>
            <person name="Toney N.C."/>
            <person name="Carr J."/>
            <person name="Posey J."/>
            <person name="Butler W.R."/>
        </authorList>
    </citation>
    <scope>NUCLEOTIDE SEQUENCE [LARGE SCALE GENOMIC DNA]</scope>
    <source>
        <strain evidence="10">ATCC BAA-974 / DSM 45345 / CCUG 50838 / CIP 108380 / JCM 13579 / CDC 945</strain>
    </source>
</reference>
<dbReference type="InterPro" id="IPR036291">
    <property type="entry name" value="NAD(P)-bd_dom_sf"/>
</dbReference>
<dbReference type="InterPro" id="IPR020904">
    <property type="entry name" value="Sc_DH/Rdtase_CS"/>
</dbReference>
<proteinExistence type="inferred from homology"/>
<keyword evidence="5" id="KW-0521">NADP</keyword>
<comment type="pathway">
    <text evidence="1">Lipid metabolism; fatty acid biosynthesis.</text>
</comment>
<sequence length="261" mass="27784">MPLPPPAQGQPAVITGASQGIGKAIAFELAALGYPVLLVARRADVLAEVAEQIRARHGVEAQTWPVDLTDRDARQKLVDKLAETDVSILVSNAGFVTAGLWQGKLDLAQERAEVELNVAAAYDLVLAALPRMLARRSGGVIVTGSIAGNGPVPITTTYSATKAFLNTFAEALHFDVRNRGVNVTLLAPGIVRTELVAGPLTKSPAFLWASAEQTARAAVEGLRRNTLRVAPTAAHKVQSALANYLPRPLYAKIMYRFYGGK</sequence>
<evidence type="ECO:0000256" key="4">
    <source>
        <dbReference type="ARBA" id="ARBA00022832"/>
    </source>
</evidence>
<dbReference type="PIRSF" id="PIRSF000126">
    <property type="entry name" value="11-beta-HSD1"/>
    <property type="match status" value="1"/>
</dbReference>
<dbReference type="OrthoDB" id="9797538at2"/>
<dbReference type="InterPro" id="IPR002347">
    <property type="entry name" value="SDR_fam"/>
</dbReference>
<keyword evidence="3" id="KW-0444">Lipid biosynthesis</keyword>
<dbReference type="GO" id="GO:0030497">
    <property type="term" value="P:fatty acid elongation"/>
    <property type="evidence" value="ECO:0007669"/>
    <property type="project" value="TreeGrafter"/>
</dbReference>
<dbReference type="AlphaFoldDB" id="E5XQM8"/>
<accession>E5XQM8</accession>
<keyword evidence="6" id="KW-0560">Oxidoreductase</keyword>
<dbReference type="GO" id="GO:0016491">
    <property type="term" value="F:oxidoreductase activity"/>
    <property type="evidence" value="ECO:0007669"/>
    <property type="project" value="UniProtKB-KW"/>
</dbReference>
<keyword evidence="8" id="KW-0275">Fatty acid biosynthesis</keyword>
<keyword evidence="4" id="KW-0276">Fatty acid metabolism</keyword>
<dbReference type="Proteomes" id="UP000004816">
    <property type="component" value="Unassembled WGS sequence"/>
</dbReference>
<organism evidence="9 10">
    <name type="scientific">Segniliparus rugosus (strain ATCC BAA-974 / DSM 45345 / CCUG 50838 / CIP 108380 / JCM 13579 / CDC 945)</name>
    <dbReference type="NCBI Taxonomy" id="679197"/>
    <lineage>
        <taxon>Bacteria</taxon>
        <taxon>Bacillati</taxon>
        <taxon>Actinomycetota</taxon>
        <taxon>Actinomycetes</taxon>
        <taxon>Mycobacteriales</taxon>
        <taxon>Segniliparaceae</taxon>
        <taxon>Segniliparus</taxon>
    </lineage>
</organism>
<evidence type="ECO:0000256" key="5">
    <source>
        <dbReference type="ARBA" id="ARBA00022857"/>
    </source>
</evidence>
<comment type="similarity">
    <text evidence="2">Belongs to the short-chain dehydrogenases/reductases (SDR) family.</text>
</comment>
<dbReference type="eggNOG" id="COG0300">
    <property type="taxonomic scope" value="Bacteria"/>
</dbReference>
<dbReference type="STRING" id="679197.HMPREF9336_01800"/>
<protein>
    <recommendedName>
        <fullName evidence="11">Short-chain dehydrogenase</fullName>
    </recommendedName>
</protein>
<dbReference type="PROSITE" id="PS00061">
    <property type="entry name" value="ADH_SHORT"/>
    <property type="match status" value="1"/>
</dbReference>
<name>E5XQM8_SEGRC</name>
<dbReference type="Pfam" id="PF00106">
    <property type="entry name" value="adh_short"/>
    <property type="match status" value="1"/>
</dbReference>
<evidence type="ECO:0008006" key="11">
    <source>
        <dbReference type="Google" id="ProtNLM"/>
    </source>
</evidence>
<dbReference type="SUPFAM" id="SSF51735">
    <property type="entry name" value="NAD(P)-binding Rossmann-fold domains"/>
    <property type="match status" value="1"/>
</dbReference>
<evidence type="ECO:0000256" key="7">
    <source>
        <dbReference type="ARBA" id="ARBA00023098"/>
    </source>
</evidence>
<keyword evidence="7" id="KW-0443">Lipid metabolism</keyword>
<evidence type="ECO:0000256" key="2">
    <source>
        <dbReference type="ARBA" id="ARBA00006484"/>
    </source>
</evidence>
<evidence type="ECO:0000256" key="6">
    <source>
        <dbReference type="ARBA" id="ARBA00023002"/>
    </source>
</evidence>
<dbReference type="Gene3D" id="3.40.50.720">
    <property type="entry name" value="NAD(P)-binding Rossmann-like Domain"/>
    <property type="match status" value="1"/>
</dbReference>
<dbReference type="HOGENOM" id="CLU_010194_2_1_11"/>
<dbReference type="EMBL" id="ACZI02000002">
    <property type="protein sequence ID" value="EFV13341.1"/>
    <property type="molecule type" value="Genomic_DNA"/>
</dbReference>
<dbReference type="RefSeq" id="WP_007469594.1">
    <property type="nucleotide sequence ID" value="NZ_KI391953.1"/>
</dbReference>
<evidence type="ECO:0000256" key="8">
    <source>
        <dbReference type="ARBA" id="ARBA00023160"/>
    </source>
</evidence>
<dbReference type="PANTHER" id="PTHR43086">
    <property type="entry name" value="VERY-LONG-CHAIN 3-OXOOACYL-COA REDUCTASE"/>
    <property type="match status" value="1"/>
</dbReference>
<gene>
    <name evidence="9" type="ORF">HMPREF9336_01800</name>
</gene>